<dbReference type="GO" id="GO:0004373">
    <property type="term" value="F:alpha-1,4-glucan glucosyltransferase (UDP-glucose donor) activity"/>
    <property type="evidence" value="ECO:0007669"/>
    <property type="project" value="InterPro"/>
</dbReference>
<keyword evidence="8" id="KW-1185">Reference proteome</keyword>
<evidence type="ECO:0000256" key="2">
    <source>
        <dbReference type="ARBA" id="ARBA00010281"/>
    </source>
</evidence>
<evidence type="ECO:0000259" key="6">
    <source>
        <dbReference type="Pfam" id="PF08323"/>
    </source>
</evidence>
<dbReference type="GeneID" id="17044652"/>
<feature type="domain" description="Starch synthase catalytic" evidence="6">
    <location>
        <begin position="17"/>
        <end position="260"/>
    </location>
</feature>
<keyword evidence="5" id="KW-0750">Starch biosynthesis</keyword>
<gene>
    <name evidence="7" type="ORF">COCSUDRAFT_52411</name>
</gene>
<dbReference type="AlphaFoldDB" id="I0Z7M3"/>
<accession>I0Z7M3</accession>
<comment type="pathway">
    <text evidence="1">Glycan biosynthesis; starch biosynthesis.</text>
</comment>
<sequence length="526" mass="56335">MHRGGDASNVSQNFQLVFVTTEVAPWSKVGGLADVMQALPTALASRGHRVMTVAPRYAEYGDAHDTGVSVPVMQAQYYLCRKADVDHIFVDHPMYCRTTDIYGSSNVNTYQEAGDFPDLDIRYSILCQAALAAPMLLWEARPGPLLFIGNDWPCAPLALRLKHCVQQAAAAGSCQHHARSAFCIHNLAYQGTMPISAFPRLCLPDAALMGSDLPCEGRRHPCAWLQAALSEYDSICTVSPNYAREICSDEGMAFGMREVLCRRGVSGIMNGLDTVEWDPAADEWLPVAARLQGPSDAARGKAEAKLQLQQLLGLATDPQAPLLAYVGRLTGQKGMDVLLSSLPLLLGTPTRLLAEPGASAEGAAAGGLQVALLGTGEGWMERALAALSSSFPGRAAGVPKFDELIAHLLMAAADYVIVPSRFEPCGLVAQSAARYGAIPIVTAVGGLRDFVTPEVGYQIPPFGHEDKGQAQREAVASLVAVVKAAVAEYGSEQHREMQNQCLGLDLSWAKAAEEWEQTFLSLVAET</sequence>
<keyword evidence="3" id="KW-0328">Glycosyltransferase</keyword>
<dbReference type="Gene3D" id="3.40.50.2000">
    <property type="entry name" value="Glycogen Phosphorylase B"/>
    <property type="match status" value="2"/>
</dbReference>
<dbReference type="SUPFAM" id="SSF53756">
    <property type="entry name" value="UDP-Glycosyltransferase/glycogen phosphorylase"/>
    <property type="match status" value="1"/>
</dbReference>
<protein>
    <recommendedName>
        <fullName evidence="6">Starch synthase catalytic domain-containing protein</fullName>
    </recommendedName>
</protein>
<dbReference type="RefSeq" id="XP_005651186.1">
    <property type="nucleotide sequence ID" value="XM_005651129.1"/>
</dbReference>
<dbReference type="InterPro" id="IPR011835">
    <property type="entry name" value="GS/SS"/>
</dbReference>
<reference evidence="7 8" key="1">
    <citation type="journal article" date="2012" name="Genome Biol.">
        <title>The genome of the polar eukaryotic microalga coccomyxa subellipsoidea reveals traits of cold adaptation.</title>
        <authorList>
            <person name="Blanc G."/>
            <person name="Agarkova I."/>
            <person name="Grimwood J."/>
            <person name="Kuo A."/>
            <person name="Brueggeman A."/>
            <person name="Dunigan D."/>
            <person name="Gurnon J."/>
            <person name="Ladunga I."/>
            <person name="Lindquist E."/>
            <person name="Lucas S."/>
            <person name="Pangilinan J."/>
            <person name="Proschold T."/>
            <person name="Salamov A."/>
            <person name="Schmutz J."/>
            <person name="Weeks D."/>
            <person name="Yamada T."/>
            <person name="Claverie J.M."/>
            <person name="Grigoriev I."/>
            <person name="Van Etten J."/>
            <person name="Lomsadze A."/>
            <person name="Borodovsky M."/>
        </authorList>
    </citation>
    <scope>NUCLEOTIDE SEQUENCE [LARGE SCALE GENOMIC DNA]</scope>
    <source>
        <strain evidence="7 8">C-169</strain>
    </source>
</reference>
<dbReference type="UniPathway" id="UPA00152"/>
<organism evidence="7 8">
    <name type="scientific">Coccomyxa subellipsoidea (strain C-169)</name>
    <name type="common">Green microalga</name>
    <dbReference type="NCBI Taxonomy" id="574566"/>
    <lineage>
        <taxon>Eukaryota</taxon>
        <taxon>Viridiplantae</taxon>
        <taxon>Chlorophyta</taxon>
        <taxon>core chlorophytes</taxon>
        <taxon>Trebouxiophyceae</taxon>
        <taxon>Trebouxiophyceae incertae sedis</taxon>
        <taxon>Coccomyxaceae</taxon>
        <taxon>Coccomyxa</taxon>
        <taxon>Coccomyxa subellipsoidea</taxon>
    </lineage>
</organism>
<dbReference type="KEGG" id="csl:COCSUDRAFT_52411"/>
<proteinExistence type="inferred from homology"/>
<name>I0Z7M3_COCSC</name>
<evidence type="ECO:0000256" key="3">
    <source>
        <dbReference type="ARBA" id="ARBA00022676"/>
    </source>
</evidence>
<dbReference type="CDD" id="cd03791">
    <property type="entry name" value="GT5_Glycogen_synthase_DULL1-like"/>
    <property type="match status" value="1"/>
</dbReference>
<evidence type="ECO:0000256" key="1">
    <source>
        <dbReference type="ARBA" id="ARBA00004727"/>
    </source>
</evidence>
<dbReference type="PANTHER" id="PTHR45825:SF3">
    <property type="entry name" value="GRANULE-BOUND STARCH SYNTHASE 1, CHLOROPLASTIC_AMYLOPLASTIC"/>
    <property type="match status" value="1"/>
</dbReference>
<dbReference type="PANTHER" id="PTHR45825">
    <property type="entry name" value="GRANULE-BOUND STARCH SYNTHASE 1, CHLOROPLASTIC/AMYLOPLASTIC"/>
    <property type="match status" value="1"/>
</dbReference>
<evidence type="ECO:0000313" key="7">
    <source>
        <dbReference type="EMBL" id="EIE26642.1"/>
    </source>
</evidence>
<dbReference type="EMBL" id="AGSI01000002">
    <property type="protein sequence ID" value="EIE26642.1"/>
    <property type="molecule type" value="Genomic_DNA"/>
</dbReference>
<dbReference type="Pfam" id="PF08323">
    <property type="entry name" value="Glyco_transf_5"/>
    <property type="match status" value="1"/>
</dbReference>
<comment type="similarity">
    <text evidence="2">Belongs to the glycosyltransferase 1 family. Bacterial/plant glycogen synthase subfamily.</text>
</comment>
<dbReference type="Proteomes" id="UP000007264">
    <property type="component" value="Unassembled WGS sequence"/>
</dbReference>
<dbReference type="NCBIfam" id="TIGR02095">
    <property type="entry name" value="glgA"/>
    <property type="match status" value="1"/>
</dbReference>
<dbReference type="InterPro" id="IPR013534">
    <property type="entry name" value="Starch_synth_cat_dom"/>
</dbReference>
<evidence type="ECO:0000313" key="8">
    <source>
        <dbReference type="Proteomes" id="UP000007264"/>
    </source>
</evidence>
<evidence type="ECO:0000256" key="5">
    <source>
        <dbReference type="ARBA" id="ARBA00022922"/>
    </source>
</evidence>
<dbReference type="STRING" id="574566.I0Z7M3"/>
<keyword evidence="4" id="KW-0808">Transferase</keyword>
<dbReference type="Pfam" id="PF13692">
    <property type="entry name" value="Glyco_trans_1_4"/>
    <property type="match status" value="1"/>
</dbReference>
<dbReference type="GO" id="GO:0019252">
    <property type="term" value="P:starch biosynthetic process"/>
    <property type="evidence" value="ECO:0007669"/>
    <property type="project" value="UniProtKB-UniPathway"/>
</dbReference>
<evidence type="ECO:0000256" key="4">
    <source>
        <dbReference type="ARBA" id="ARBA00022679"/>
    </source>
</evidence>
<comment type="caution">
    <text evidence="7">The sequence shown here is derived from an EMBL/GenBank/DDBJ whole genome shotgun (WGS) entry which is preliminary data.</text>
</comment>
<dbReference type="eggNOG" id="ENOG502SJ8M">
    <property type="taxonomic scope" value="Eukaryota"/>
</dbReference>
<dbReference type="OrthoDB" id="512920at2759"/>